<dbReference type="Proteomes" id="UP000019438">
    <property type="component" value="Chromosome"/>
</dbReference>
<feature type="compositionally biased region" description="Polar residues" evidence="2">
    <location>
        <begin position="197"/>
        <end position="211"/>
    </location>
</feature>
<dbReference type="PANTHER" id="PTHR36504:SF1">
    <property type="entry name" value="LIPOPOLYSACCHARIDE EXPORT SYSTEM PROTEIN LPTA"/>
    <property type="match status" value="1"/>
</dbReference>
<organism evidence="5 6">
    <name type="scientific">Granulibacter bethesdensis</name>
    <dbReference type="NCBI Taxonomy" id="364410"/>
    <lineage>
        <taxon>Bacteria</taxon>
        <taxon>Pseudomonadati</taxon>
        <taxon>Pseudomonadota</taxon>
        <taxon>Alphaproteobacteria</taxon>
        <taxon>Acetobacterales</taxon>
        <taxon>Acetobacteraceae</taxon>
        <taxon>Granulibacter</taxon>
    </lineage>
</organism>
<feature type="region of interest" description="Disordered" evidence="2">
    <location>
        <begin position="197"/>
        <end position="234"/>
    </location>
</feature>
<dbReference type="GO" id="GO:0015920">
    <property type="term" value="P:lipopolysaccharide transport"/>
    <property type="evidence" value="ECO:0007669"/>
    <property type="project" value="TreeGrafter"/>
</dbReference>
<dbReference type="GO" id="GO:0009279">
    <property type="term" value="C:cell outer membrane"/>
    <property type="evidence" value="ECO:0007669"/>
    <property type="project" value="TreeGrafter"/>
</dbReference>
<reference evidence="6" key="1">
    <citation type="submission" date="2012-06" db="EMBL/GenBank/DDBJ databases">
        <title>Genome analysis of multiple Granulibacter bethesdensis isolates demonstrates substantial genome diversity.</title>
        <authorList>
            <person name="Greenberg D.E."/>
            <person name="Porcella S.F."/>
            <person name="Zarember K."/>
            <person name="Zelazny A.M."/>
            <person name="Bruno D."/>
            <person name="Martens C."/>
            <person name="Barbian K.D."/>
            <person name="Jaske E."/>
            <person name="Holland S.M."/>
        </authorList>
    </citation>
    <scope>NUCLEOTIDE SEQUENCE [LARGE SCALE GENOMIC DNA]</scope>
    <source>
        <strain evidence="6">CGDNIH3</strain>
    </source>
</reference>
<feature type="domain" description="Organic solvent tolerance-like N-terminal" evidence="4">
    <location>
        <begin position="163"/>
        <end position="291"/>
    </location>
</feature>
<evidence type="ECO:0000313" key="5">
    <source>
        <dbReference type="EMBL" id="AHJ62485.1"/>
    </source>
</evidence>
<dbReference type="EMBL" id="CP003181">
    <property type="protein sequence ID" value="AHJ62485.1"/>
    <property type="molecule type" value="Genomic_DNA"/>
</dbReference>
<dbReference type="GO" id="GO:0017089">
    <property type="term" value="F:glycolipid transfer activity"/>
    <property type="evidence" value="ECO:0007669"/>
    <property type="project" value="TreeGrafter"/>
</dbReference>
<dbReference type="RefSeq" id="WP_025286205.1">
    <property type="nucleotide sequence ID" value="NZ_CP003181.2"/>
</dbReference>
<accession>A0AAN0VF92</accession>
<feature type="compositionally biased region" description="Low complexity" evidence="2">
    <location>
        <begin position="89"/>
        <end position="103"/>
    </location>
</feature>
<dbReference type="InterPro" id="IPR005653">
    <property type="entry name" value="OstA-like_N"/>
</dbReference>
<feature type="chain" id="PRO_5043021864" evidence="3">
    <location>
        <begin position="29"/>
        <end position="329"/>
    </location>
</feature>
<dbReference type="KEGG" id="gbc:GbCGDNIH3_0698"/>
<evidence type="ECO:0000256" key="2">
    <source>
        <dbReference type="SAM" id="MobiDB-lite"/>
    </source>
</evidence>
<dbReference type="InterPro" id="IPR052037">
    <property type="entry name" value="LPS_export_LptA"/>
</dbReference>
<protein>
    <submittedName>
        <fullName evidence="5">Secreted protein</fullName>
    </submittedName>
</protein>
<proteinExistence type="predicted"/>
<feature type="signal peptide" evidence="3">
    <location>
        <begin position="1"/>
        <end position="28"/>
    </location>
</feature>
<evidence type="ECO:0000256" key="3">
    <source>
        <dbReference type="SAM" id="SignalP"/>
    </source>
</evidence>
<evidence type="ECO:0000259" key="4">
    <source>
        <dbReference type="Pfam" id="PF03968"/>
    </source>
</evidence>
<evidence type="ECO:0000256" key="1">
    <source>
        <dbReference type="ARBA" id="ARBA00022729"/>
    </source>
</evidence>
<feature type="region of interest" description="Disordered" evidence="2">
    <location>
        <begin position="306"/>
        <end position="329"/>
    </location>
</feature>
<feature type="region of interest" description="Disordered" evidence="2">
    <location>
        <begin position="80"/>
        <end position="104"/>
    </location>
</feature>
<dbReference type="Pfam" id="PF03968">
    <property type="entry name" value="LptD_N"/>
    <property type="match status" value="2"/>
</dbReference>
<gene>
    <name evidence="5" type="ORF">GbCGDNIH3_0698</name>
</gene>
<dbReference type="Gene3D" id="2.60.450.10">
    <property type="entry name" value="Lipopolysaccharide (LPS) transport protein A like domain"/>
    <property type="match status" value="2"/>
</dbReference>
<sequence>MTIRAALLTTALAIGLPCIALAPGIALAQSLDLSHGGPVQVTAQDGIDWRQQEKEVVARGNAVAIRDNVTVRADTLIAHYRKKETPDQKPATPTPAKASANAADESGANEIYRLEAVGNVHIYTDTDQAWGDRAIYDMDQAILLLTGKKLKLTTPQDVLTARDSLEYWAQKRMSVARGDAVLTTNDGKRIKADTLVGYSTEQSPDAKTASQPKPAAPDAQKSTDPASAAGKLQRAEAYGNVEIRTPTETAYGDRGVYVPDTGIARLIGHVRITRGQNQVNGAAADVNLKTGISTLLSARDSRVQGMIVPSETGSEKPASSAAPQKDKTR</sequence>
<name>A0AAN0VF92_9PROT</name>
<dbReference type="PANTHER" id="PTHR36504">
    <property type="entry name" value="LIPOPOLYSACCHARIDE EXPORT SYSTEM PROTEIN LPTA"/>
    <property type="match status" value="1"/>
</dbReference>
<dbReference type="AlphaFoldDB" id="A0AAN0VF92"/>
<feature type="domain" description="Organic solvent tolerance-like N-terminal" evidence="4">
    <location>
        <begin position="48"/>
        <end position="161"/>
    </location>
</feature>
<dbReference type="GO" id="GO:0030288">
    <property type="term" value="C:outer membrane-bounded periplasmic space"/>
    <property type="evidence" value="ECO:0007669"/>
    <property type="project" value="TreeGrafter"/>
</dbReference>
<keyword evidence="1 3" id="KW-0732">Signal</keyword>
<evidence type="ECO:0000313" key="6">
    <source>
        <dbReference type="Proteomes" id="UP000019438"/>
    </source>
</evidence>